<organism evidence="1 2">
    <name type="scientific">Ilyodon furcidens</name>
    <name type="common">goldbreast splitfin</name>
    <dbReference type="NCBI Taxonomy" id="33524"/>
    <lineage>
        <taxon>Eukaryota</taxon>
        <taxon>Metazoa</taxon>
        <taxon>Chordata</taxon>
        <taxon>Craniata</taxon>
        <taxon>Vertebrata</taxon>
        <taxon>Euteleostomi</taxon>
        <taxon>Actinopterygii</taxon>
        <taxon>Neopterygii</taxon>
        <taxon>Teleostei</taxon>
        <taxon>Neoteleostei</taxon>
        <taxon>Acanthomorphata</taxon>
        <taxon>Ovalentaria</taxon>
        <taxon>Atherinomorphae</taxon>
        <taxon>Cyprinodontiformes</taxon>
        <taxon>Goodeidae</taxon>
        <taxon>Ilyodon</taxon>
    </lineage>
</organism>
<keyword evidence="2" id="KW-1185">Reference proteome</keyword>
<gene>
    <name evidence="1" type="ORF">ILYODFUR_013008</name>
</gene>
<accession>A0ABV0TVU5</accession>
<sequence>MQLSCLSHYYCYYYSYGHDRGQGLLQFIYSYMMPARSIPLLPKRLTEEVSRVKFREQQSKDLYMGFCLSSKHSFLLVGHNTACMSGEILHEEIICTHNCC</sequence>
<evidence type="ECO:0000313" key="1">
    <source>
        <dbReference type="EMBL" id="MEQ2236457.1"/>
    </source>
</evidence>
<evidence type="ECO:0000313" key="2">
    <source>
        <dbReference type="Proteomes" id="UP001482620"/>
    </source>
</evidence>
<comment type="caution">
    <text evidence="1">The sequence shown here is derived from an EMBL/GenBank/DDBJ whole genome shotgun (WGS) entry which is preliminary data.</text>
</comment>
<dbReference type="EMBL" id="JAHRIQ010047384">
    <property type="protein sequence ID" value="MEQ2236457.1"/>
    <property type="molecule type" value="Genomic_DNA"/>
</dbReference>
<protein>
    <submittedName>
        <fullName evidence="1">Uncharacterized protein</fullName>
    </submittedName>
</protein>
<name>A0ABV0TVU5_9TELE</name>
<reference evidence="1 2" key="1">
    <citation type="submission" date="2021-06" db="EMBL/GenBank/DDBJ databases">
        <authorList>
            <person name="Palmer J.M."/>
        </authorList>
    </citation>
    <scope>NUCLEOTIDE SEQUENCE [LARGE SCALE GENOMIC DNA]</scope>
    <source>
        <strain evidence="2">if_2019</strain>
        <tissue evidence="1">Muscle</tissue>
    </source>
</reference>
<dbReference type="Proteomes" id="UP001482620">
    <property type="component" value="Unassembled WGS sequence"/>
</dbReference>
<proteinExistence type="predicted"/>